<proteinExistence type="predicted"/>
<dbReference type="AlphaFoldDB" id="A0A067JG63"/>
<accession>A0A067JG63</accession>
<organism evidence="2 3">
    <name type="scientific">Jatropha curcas</name>
    <name type="common">Barbados nut</name>
    <dbReference type="NCBI Taxonomy" id="180498"/>
    <lineage>
        <taxon>Eukaryota</taxon>
        <taxon>Viridiplantae</taxon>
        <taxon>Streptophyta</taxon>
        <taxon>Embryophyta</taxon>
        <taxon>Tracheophyta</taxon>
        <taxon>Spermatophyta</taxon>
        <taxon>Magnoliopsida</taxon>
        <taxon>eudicotyledons</taxon>
        <taxon>Gunneridae</taxon>
        <taxon>Pentapetalae</taxon>
        <taxon>rosids</taxon>
        <taxon>fabids</taxon>
        <taxon>Malpighiales</taxon>
        <taxon>Euphorbiaceae</taxon>
        <taxon>Crotonoideae</taxon>
        <taxon>Jatropheae</taxon>
        <taxon>Jatropha</taxon>
    </lineage>
</organism>
<evidence type="ECO:0000313" key="2">
    <source>
        <dbReference type="EMBL" id="KDP21748.1"/>
    </source>
</evidence>
<feature type="region of interest" description="Disordered" evidence="1">
    <location>
        <begin position="177"/>
        <end position="202"/>
    </location>
</feature>
<dbReference type="OrthoDB" id="671678at2759"/>
<dbReference type="EMBL" id="KK915566">
    <property type="protein sequence ID" value="KDP21748.1"/>
    <property type="molecule type" value="Genomic_DNA"/>
</dbReference>
<gene>
    <name evidence="2" type="ORF">JCGZ_03378</name>
</gene>
<name>A0A067JG63_JATCU</name>
<protein>
    <submittedName>
        <fullName evidence="2">Uncharacterized protein</fullName>
    </submittedName>
</protein>
<evidence type="ECO:0000256" key="1">
    <source>
        <dbReference type="SAM" id="MobiDB-lite"/>
    </source>
</evidence>
<reference evidence="2 3" key="1">
    <citation type="journal article" date="2014" name="PLoS ONE">
        <title>Global Analysis of Gene Expression Profiles in Physic Nut (Jatropha curcas L.) Seedlings Exposed to Salt Stress.</title>
        <authorList>
            <person name="Zhang L."/>
            <person name="Zhang C."/>
            <person name="Wu P."/>
            <person name="Chen Y."/>
            <person name="Li M."/>
            <person name="Jiang H."/>
            <person name="Wu G."/>
        </authorList>
    </citation>
    <scope>NUCLEOTIDE SEQUENCE [LARGE SCALE GENOMIC DNA]</scope>
    <source>
        <strain evidence="3">cv. GZQX0401</strain>
        <tissue evidence="2">Young leaves</tissue>
    </source>
</reference>
<sequence>MLHDQSGDKHAGDMDLGVGEAKGRKENVRIANIPLDIDEGELLDVCFTYNLSPDYKLIRPSEVMRVTEPLDGDSITMYEESFRSGVRFPLSEPLKSFFNEYNITISRLYPNGLRLLGFGVPNHWSEDPLRHLLASPTPYDRNCVELIEARGLGSVNLRRVIAEGYLTCTLSGPMRPNPSFSSMAPKKTKSSRMAKVSEVMKK</sequence>
<dbReference type="Proteomes" id="UP000027138">
    <property type="component" value="Unassembled WGS sequence"/>
</dbReference>
<keyword evidence="3" id="KW-1185">Reference proteome</keyword>
<evidence type="ECO:0000313" key="3">
    <source>
        <dbReference type="Proteomes" id="UP000027138"/>
    </source>
</evidence>